<gene>
    <name evidence="3" type="ORF">BST26_03125</name>
</gene>
<evidence type="ECO:0000256" key="1">
    <source>
        <dbReference type="SAM" id="MobiDB-lite"/>
    </source>
</evidence>
<proteinExistence type="predicted"/>
<reference evidence="3 4" key="1">
    <citation type="submission" date="2016-12" db="EMBL/GenBank/DDBJ databases">
        <title>The new phylogeny of genus Mycobacterium.</title>
        <authorList>
            <person name="Tortoli E."/>
            <person name="Trovato A."/>
            <person name="Cirillo D.M."/>
        </authorList>
    </citation>
    <scope>NUCLEOTIDE SEQUENCE [LARGE SCALE GENOMIC DNA]</scope>
    <source>
        <strain evidence="3 4">DSM 45130</strain>
    </source>
</reference>
<dbReference type="EMBL" id="MVHS01000005">
    <property type="protein sequence ID" value="ORA73043.1"/>
    <property type="molecule type" value="Genomic_DNA"/>
</dbReference>
<evidence type="ECO:0000313" key="4">
    <source>
        <dbReference type="Proteomes" id="UP000192801"/>
    </source>
</evidence>
<keyword evidence="4" id="KW-1185">Reference proteome</keyword>
<organism evidence="3 4">
    <name type="scientific">Mycolicibacterium insubricum</name>
    <dbReference type="NCBI Taxonomy" id="444597"/>
    <lineage>
        <taxon>Bacteria</taxon>
        <taxon>Bacillati</taxon>
        <taxon>Actinomycetota</taxon>
        <taxon>Actinomycetes</taxon>
        <taxon>Mycobacteriales</taxon>
        <taxon>Mycobacteriaceae</taxon>
        <taxon>Mycolicibacterium</taxon>
    </lineage>
</organism>
<dbReference type="Proteomes" id="UP000192801">
    <property type="component" value="Unassembled WGS sequence"/>
</dbReference>
<sequence>MSYPMTYPVMLLAETEAPHNSGPDFGKASPLGLLILVLLLIAVFLLGWSMNKQLRKVPKSFDDVPAADPALRKRAEKLHRERIAEDIAEDHQKIEAALHGTLEPPADAPDAPPPRDAE</sequence>
<dbReference type="AlphaFoldDB" id="A0A1X0DKV9"/>
<evidence type="ECO:0000313" key="3">
    <source>
        <dbReference type="EMBL" id="ORA73043.1"/>
    </source>
</evidence>
<evidence type="ECO:0000256" key="2">
    <source>
        <dbReference type="SAM" id="Phobius"/>
    </source>
</evidence>
<keyword evidence="2" id="KW-0812">Transmembrane</keyword>
<feature type="transmembrane region" description="Helical" evidence="2">
    <location>
        <begin position="31"/>
        <end position="50"/>
    </location>
</feature>
<feature type="region of interest" description="Disordered" evidence="1">
    <location>
        <begin position="94"/>
        <end position="118"/>
    </location>
</feature>
<comment type="caution">
    <text evidence="3">The sequence shown here is derived from an EMBL/GenBank/DDBJ whole genome shotgun (WGS) entry which is preliminary data.</text>
</comment>
<dbReference type="RefSeq" id="WP_197913128.1">
    <property type="nucleotide sequence ID" value="NZ_AP022618.1"/>
</dbReference>
<dbReference type="STRING" id="444597.BST26_03125"/>
<keyword evidence="2" id="KW-0472">Membrane</keyword>
<protein>
    <submittedName>
        <fullName evidence="3">Uncharacterized protein</fullName>
    </submittedName>
</protein>
<name>A0A1X0DKV9_9MYCO</name>
<keyword evidence="2" id="KW-1133">Transmembrane helix</keyword>
<accession>A0A1X0DKV9</accession>